<name>A0AAC9BX64_9PSED</name>
<dbReference type="EMBL" id="CP015852">
    <property type="protein sequence ID" value="ANI00195.1"/>
    <property type="molecule type" value="Genomic_DNA"/>
</dbReference>
<evidence type="ECO:0000313" key="2">
    <source>
        <dbReference type="Proteomes" id="UP000078142"/>
    </source>
</evidence>
<proteinExistence type="predicted"/>
<sequence length="189" mass="21481">MSPIKINGNSFTVNLYVDGLPVVLNQQRLKQRLRDVRITRRERLEVEVALASCEGSDFLTLADHEDDKPLLFRLVPQGDKYTIQTILKGDYDEGYLAISKSARHVFVGDVVQSRQFTLVKHDVESARFSDLDKGPCYVALAVDGRDAIYLAHENGKRYFKDVDPNMTKHDAFNNKPVTFVLKVIERPEG</sequence>
<accession>A0AAC9BX64</accession>
<dbReference type="AlphaFoldDB" id="A0AAC9BX64"/>
<protein>
    <submittedName>
        <fullName evidence="1">Uncharacterized protein</fullName>
    </submittedName>
</protein>
<dbReference type="RefSeq" id="WP_064589403.1">
    <property type="nucleotide sequence ID" value="NZ_CP015852.1"/>
</dbReference>
<dbReference type="Proteomes" id="UP000078142">
    <property type="component" value="Chromosome"/>
</dbReference>
<evidence type="ECO:0000313" key="1">
    <source>
        <dbReference type="EMBL" id="ANI00195.1"/>
    </source>
</evidence>
<organism evidence="1 2">
    <name type="scientific">Pseudomonas koreensis</name>
    <dbReference type="NCBI Taxonomy" id="198620"/>
    <lineage>
        <taxon>Bacteria</taxon>
        <taxon>Pseudomonadati</taxon>
        <taxon>Pseudomonadota</taxon>
        <taxon>Gammaproteobacteria</taxon>
        <taxon>Pseudomonadales</taxon>
        <taxon>Pseudomonadaceae</taxon>
        <taxon>Pseudomonas</taxon>
    </lineage>
</organism>
<dbReference type="GeneID" id="93491312"/>
<gene>
    <name evidence="1" type="ORF">A8L59_23195</name>
</gene>
<reference evidence="1 2" key="1">
    <citation type="submission" date="2016-05" db="EMBL/GenBank/DDBJ databases">
        <authorList>
            <person name="Wang S."/>
            <person name="Zhu B."/>
        </authorList>
    </citation>
    <scope>NUCLEOTIDE SEQUENCE [LARGE SCALE GENOMIC DNA]</scope>
    <source>
        <strain evidence="1 2">CRS05-R5</strain>
    </source>
</reference>